<comment type="caution">
    <text evidence="4">The sequence shown here is derived from an EMBL/GenBank/DDBJ whole genome shotgun (WGS) entry which is preliminary data.</text>
</comment>
<protein>
    <submittedName>
        <fullName evidence="4">Putative DNA protection during starvation protein 2</fullName>
    </submittedName>
</protein>
<gene>
    <name evidence="4" type="ORF">HMPREF9134_01079</name>
</gene>
<dbReference type="EMBL" id="AMEQ01000029">
    <property type="protein sequence ID" value="EKY01171.1"/>
    <property type="molecule type" value="Genomic_DNA"/>
</dbReference>
<dbReference type="InterPro" id="IPR008331">
    <property type="entry name" value="Ferritin_DPS_dom"/>
</dbReference>
<evidence type="ECO:0000313" key="5">
    <source>
        <dbReference type="Proteomes" id="UP000010408"/>
    </source>
</evidence>
<dbReference type="eggNOG" id="COG0783">
    <property type="taxonomic scope" value="Bacteria"/>
</dbReference>
<proteinExistence type="inferred from homology"/>
<feature type="domain" description="Ferritin/DPS" evidence="3">
    <location>
        <begin position="19"/>
        <end position="154"/>
    </location>
</feature>
<dbReference type="CDD" id="cd01043">
    <property type="entry name" value="DPS"/>
    <property type="match status" value="1"/>
</dbReference>
<reference evidence="4 5" key="1">
    <citation type="submission" date="2012-05" db="EMBL/GenBank/DDBJ databases">
        <authorList>
            <person name="Weinstock G."/>
            <person name="Sodergren E."/>
            <person name="Lobos E.A."/>
            <person name="Fulton L."/>
            <person name="Fulton R."/>
            <person name="Courtney L."/>
            <person name="Fronick C."/>
            <person name="O'Laughlin M."/>
            <person name="Godfrey J."/>
            <person name="Wilson R.M."/>
            <person name="Miner T."/>
            <person name="Farmer C."/>
            <person name="Delehaunty K."/>
            <person name="Cordes M."/>
            <person name="Minx P."/>
            <person name="Tomlinson C."/>
            <person name="Chen J."/>
            <person name="Wollam A."/>
            <person name="Pepin K.H."/>
            <person name="Bhonagiri V."/>
            <person name="Zhang X."/>
            <person name="Suruliraj S."/>
            <person name="Warren W."/>
            <person name="Mitreva M."/>
            <person name="Mardis E.R."/>
            <person name="Wilson R.K."/>
        </authorList>
    </citation>
    <scope>NUCLEOTIDE SEQUENCE [LARGE SCALE GENOMIC DNA]</scope>
    <source>
        <strain evidence="4 5">F0037</strain>
    </source>
</reference>
<dbReference type="PIRSF" id="PIRSF005900">
    <property type="entry name" value="Dps"/>
    <property type="match status" value="1"/>
</dbReference>
<dbReference type="PANTHER" id="PTHR42932">
    <property type="entry name" value="GENERAL STRESS PROTEIN 20U"/>
    <property type="match status" value="1"/>
</dbReference>
<dbReference type="SUPFAM" id="SSF47240">
    <property type="entry name" value="Ferritin-like"/>
    <property type="match status" value="1"/>
</dbReference>
<evidence type="ECO:0000256" key="1">
    <source>
        <dbReference type="ARBA" id="ARBA00009497"/>
    </source>
</evidence>
<dbReference type="GO" id="GO:0016722">
    <property type="term" value="F:oxidoreductase activity, acting on metal ions"/>
    <property type="evidence" value="ECO:0007669"/>
    <property type="project" value="InterPro"/>
</dbReference>
<dbReference type="RefSeq" id="WP_005469618.1">
    <property type="nucleotide sequence ID" value="NZ_KB291047.1"/>
</dbReference>
<comment type="similarity">
    <text evidence="1 2">Belongs to the Dps family.</text>
</comment>
<dbReference type="PROSITE" id="PS00819">
    <property type="entry name" value="DPS_2"/>
    <property type="match status" value="1"/>
</dbReference>
<dbReference type="Gene3D" id="1.20.1260.10">
    <property type="match status" value="1"/>
</dbReference>
<dbReference type="InterPro" id="IPR002177">
    <property type="entry name" value="DPS_DNA-bd"/>
</dbReference>
<accession>L1NCV9</accession>
<sequence length="157" mass="17528">MNVLSITGIKAATAAKVVKGLNQLLADFQVYYTNLRGYHWHVRGPQFFTLHEQFEKMYDGAAEHIDEIAERILQLGAIPENRFSEYLKISKIKEQTKVSSKDDIIPLILNALKVLIAQERAVAALADEAGDIATGDLVSDLIDEQEKTVWMIASLEA</sequence>
<organism evidence="4 5">
    <name type="scientific">Porphyromonas catoniae F0037</name>
    <dbReference type="NCBI Taxonomy" id="1127696"/>
    <lineage>
        <taxon>Bacteria</taxon>
        <taxon>Pseudomonadati</taxon>
        <taxon>Bacteroidota</taxon>
        <taxon>Bacteroidia</taxon>
        <taxon>Bacteroidales</taxon>
        <taxon>Porphyromonadaceae</taxon>
        <taxon>Porphyromonas</taxon>
    </lineage>
</organism>
<dbReference type="AlphaFoldDB" id="L1NCV9"/>
<evidence type="ECO:0000256" key="2">
    <source>
        <dbReference type="RuleBase" id="RU003875"/>
    </source>
</evidence>
<dbReference type="InterPro" id="IPR009078">
    <property type="entry name" value="Ferritin-like_SF"/>
</dbReference>
<dbReference type="PATRIC" id="fig|1127696.3.peg.977"/>
<dbReference type="InterPro" id="IPR023188">
    <property type="entry name" value="DPS_DNA-bd_CS"/>
</dbReference>
<evidence type="ECO:0000259" key="3">
    <source>
        <dbReference type="Pfam" id="PF00210"/>
    </source>
</evidence>
<name>L1NCV9_9PORP</name>
<evidence type="ECO:0000313" key="4">
    <source>
        <dbReference type="EMBL" id="EKY01171.1"/>
    </source>
</evidence>
<dbReference type="HOGENOM" id="CLU_098183_2_2_10"/>
<dbReference type="InterPro" id="IPR012347">
    <property type="entry name" value="Ferritin-like"/>
</dbReference>
<dbReference type="PRINTS" id="PR01346">
    <property type="entry name" value="HELNAPAPROT"/>
</dbReference>
<dbReference type="Pfam" id="PF00210">
    <property type="entry name" value="Ferritin"/>
    <property type="match status" value="1"/>
</dbReference>
<dbReference type="STRING" id="1127696.HMPREF9134_01079"/>
<dbReference type="GO" id="GO:0008199">
    <property type="term" value="F:ferric iron binding"/>
    <property type="evidence" value="ECO:0007669"/>
    <property type="project" value="InterPro"/>
</dbReference>
<dbReference type="PROSITE" id="PS00818">
    <property type="entry name" value="DPS_1"/>
    <property type="match status" value="1"/>
</dbReference>
<dbReference type="PANTHER" id="PTHR42932:SF1">
    <property type="entry name" value="GENERAL STRESS PROTEIN 20U"/>
    <property type="match status" value="1"/>
</dbReference>
<dbReference type="Proteomes" id="UP000010408">
    <property type="component" value="Unassembled WGS sequence"/>
</dbReference>